<evidence type="ECO:0000256" key="8">
    <source>
        <dbReference type="SAM" id="MobiDB-lite"/>
    </source>
</evidence>
<keyword evidence="3" id="KW-1003">Cell membrane</keyword>
<evidence type="ECO:0000256" key="7">
    <source>
        <dbReference type="RuleBase" id="RU910716"/>
    </source>
</evidence>
<name>A0A671N354_9TELE</name>
<dbReference type="InterPro" id="IPR018629">
    <property type="entry name" value="XK-rel"/>
</dbReference>
<reference evidence="9" key="2">
    <citation type="submission" date="2025-09" db="UniProtKB">
        <authorList>
            <consortium name="Ensembl"/>
        </authorList>
    </citation>
    <scope>IDENTIFICATION</scope>
</reference>
<feature type="transmembrane region" description="Helical" evidence="7">
    <location>
        <begin position="12"/>
        <end position="34"/>
    </location>
</feature>
<evidence type="ECO:0000256" key="4">
    <source>
        <dbReference type="ARBA" id="ARBA00022692"/>
    </source>
</evidence>
<dbReference type="Ensembl" id="ENSSANT00000041284.1">
    <property type="protein sequence ID" value="ENSSANP00000038797.1"/>
    <property type="gene ID" value="ENSSANG00000019761.1"/>
</dbReference>
<comment type="similarity">
    <text evidence="2 7">Belongs to the XK family.</text>
</comment>
<accession>A0A671N354</accession>
<keyword evidence="4 7" id="KW-0812">Transmembrane</keyword>
<protein>
    <recommendedName>
        <fullName evidence="7">XK-related protein</fullName>
    </recommendedName>
</protein>
<dbReference type="Pfam" id="PF09815">
    <property type="entry name" value="XK-related"/>
    <property type="match status" value="1"/>
</dbReference>
<dbReference type="GO" id="GO:0005886">
    <property type="term" value="C:plasma membrane"/>
    <property type="evidence" value="ECO:0007669"/>
    <property type="project" value="UniProtKB-SubCell"/>
</dbReference>
<keyword evidence="5 7" id="KW-1133">Transmembrane helix</keyword>
<sequence length="463" mass="52785">MVETRECFPFGCLLKYLFTLLGLILFLLDIVLDIGTVVSFYQDGAYVYMAVMIVLLLGSSVLLQVFSWLWYSDSLEKIKSKQVPCVHRYAGVIEISTTDFLHRINNFRKGVWHSIRDDVAVKLKHDFLMLRLFEAFSENTPQLTLILSRILQRGELELITDASQCVYLCTILCHFYVTLYHRSMHVYSSQGRKMSWISTGVYFLWNLLLIIPRVTALALFCSVLPCYIIAHFLSLWMLLVFVAWSQKTDHMKSPGWEWLFRAAVGLIWYFSWFNVSKKGSIKVKMVLYYIFMALDTMMLLGFWCRKVFEYAGCWSSLNPCIVIPTLLGLYVIGILVQMIYYRTFHPKIAEPSEGPLGQHDGSVLYKSPGQSPLEAPLRTSGAPLGMGSAQLALTESSAYTGQTEPRSRHAVSEQRPLGGEDAPPSNGSENLGDLRQGRGRPLRLRRQLSLPNLLFEGQECFDP</sequence>
<keyword evidence="10" id="KW-1185">Reference proteome</keyword>
<evidence type="ECO:0000256" key="2">
    <source>
        <dbReference type="ARBA" id="ARBA00008789"/>
    </source>
</evidence>
<comment type="subcellular location">
    <subcellularLocation>
        <location evidence="1">Cell membrane</location>
        <topology evidence="1">Multi-pass membrane protein</topology>
    </subcellularLocation>
    <subcellularLocation>
        <location evidence="7">Membrane</location>
        <topology evidence="7">Multi-pass membrane protein</topology>
    </subcellularLocation>
</comment>
<dbReference type="GO" id="GO:0070782">
    <property type="term" value="P:phosphatidylserine exposure on apoptotic cell surface"/>
    <property type="evidence" value="ECO:0007669"/>
    <property type="project" value="TreeGrafter"/>
</dbReference>
<feature type="region of interest" description="Disordered" evidence="8">
    <location>
        <begin position="397"/>
        <end position="442"/>
    </location>
</feature>
<evidence type="ECO:0000313" key="10">
    <source>
        <dbReference type="Proteomes" id="UP000472260"/>
    </source>
</evidence>
<keyword evidence="6 7" id="KW-0472">Membrane</keyword>
<evidence type="ECO:0000256" key="6">
    <source>
        <dbReference type="ARBA" id="ARBA00023136"/>
    </source>
</evidence>
<evidence type="ECO:0000256" key="3">
    <source>
        <dbReference type="ARBA" id="ARBA00022475"/>
    </source>
</evidence>
<feature type="transmembrane region" description="Helical" evidence="7">
    <location>
        <begin position="316"/>
        <end position="341"/>
    </location>
</feature>
<feature type="transmembrane region" description="Helical" evidence="7">
    <location>
        <begin position="286"/>
        <end position="304"/>
    </location>
</feature>
<evidence type="ECO:0000256" key="1">
    <source>
        <dbReference type="ARBA" id="ARBA00004651"/>
    </source>
</evidence>
<dbReference type="GO" id="GO:1902742">
    <property type="term" value="P:apoptotic process involved in development"/>
    <property type="evidence" value="ECO:0007669"/>
    <property type="project" value="TreeGrafter"/>
</dbReference>
<feature type="transmembrane region" description="Helical" evidence="7">
    <location>
        <begin position="46"/>
        <end position="71"/>
    </location>
</feature>
<dbReference type="GO" id="GO:0043652">
    <property type="term" value="P:engulfment of apoptotic cell"/>
    <property type="evidence" value="ECO:0007669"/>
    <property type="project" value="TreeGrafter"/>
</dbReference>
<evidence type="ECO:0000313" key="9">
    <source>
        <dbReference type="Ensembl" id="ENSSANP00000038797.1"/>
    </source>
</evidence>
<dbReference type="Proteomes" id="UP000472260">
    <property type="component" value="Unassembled WGS sequence"/>
</dbReference>
<reference evidence="9" key="1">
    <citation type="submission" date="2025-08" db="UniProtKB">
        <authorList>
            <consortium name="Ensembl"/>
        </authorList>
    </citation>
    <scope>IDENTIFICATION</scope>
</reference>
<evidence type="ECO:0000256" key="5">
    <source>
        <dbReference type="ARBA" id="ARBA00022989"/>
    </source>
</evidence>
<organism evidence="9 10">
    <name type="scientific">Sinocyclocheilus anshuiensis</name>
    <dbReference type="NCBI Taxonomy" id="1608454"/>
    <lineage>
        <taxon>Eukaryota</taxon>
        <taxon>Metazoa</taxon>
        <taxon>Chordata</taxon>
        <taxon>Craniata</taxon>
        <taxon>Vertebrata</taxon>
        <taxon>Euteleostomi</taxon>
        <taxon>Actinopterygii</taxon>
        <taxon>Neopterygii</taxon>
        <taxon>Teleostei</taxon>
        <taxon>Ostariophysi</taxon>
        <taxon>Cypriniformes</taxon>
        <taxon>Cyprinidae</taxon>
        <taxon>Cyprininae</taxon>
        <taxon>Sinocyclocheilus</taxon>
    </lineage>
</organism>
<feature type="transmembrane region" description="Helical" evidence="7">
    <location>
        <begin position="217"/>
        <end position="244"/>
    </location>
</feature>
<proteinExistence type="inferred from homology"/>
<dbReference type="PANTHER" id="PTHR16024:SF19">
    <property type="entry name" value="XK-RELATED PROTEIN"/>
    <property type="match status" value="1"/>
</dbReference>
<dbReference type="AlphaFoldDB" id="A0A671N354"/>
<dbReference type="PANTHER" id="PTHR16024">
    <property type="entry name" value="XK-RELATED PROTEIN"/>
    <property type="match status" value="1"/>
</dbReference>
<feature type="transmembrane region" description="Helical" evidence="7">
    <location>
        <begin position="256"/>
        <end position="274"/>
    </location>
</feature>
<dbReference type="InterPro" id="IPR050895">
    <property type="entry name" value="XK-related_scramblase"/>
</dbReference>